<dbReference type="EMBL" id="VOAJ01000535">
    <property type="protein sequence ID" value="KAF0886927.1"/>
    <property type="molecule type" value="Genomic_DNA"/>
</dbReference>
<name>A0A6G1BGV4_CROCR</name>
<organism evidence="1 2">
    <name type="scientific">Crocuta crocuta</name>
    <name type="common">Spotted hyena</name>
    <dbReference type="NCBI Taxonomy" id="9678"/>
    <lineage>
        <taxon>Eukaryota</taxon>
        <taxon>Metazoa</taxon>
        <taxon>Chordata</taxon>
        <taxon>Craniata</taxon>
        <taxon>Vertebrata</taxon>
        <taxon>Euteleostomi</taxon>
        <taxon>Mammalia</taxon>
        <taxon>Eutheria</taxon>
        <taxon>Laurasiatheria</taxon>
        <taxon>Carnivora</taxon>
        <taxon>Feliformia</taxon>
        <taxon>Hyaenidae</taxon>
        <taxon>Crocuta</taxon>
    </lineage>
</organism>
<keyword evidence="2" id="KW-1185">Reference proteome</keyword>
<comment type="caution">
    <text evidence="1">The sequence shown here is derived from an EMBL/GenBank/DDBJ whole genome shotgun (WGS) entry which is preliminary data.</text>
</comment>
<dbReference type="Proteomes" id="UP000475037">
    <property type="component" value="Unassembled WGS sequence"/>
</dbReference>
<feature type="non-terminal residue" evidence="1">
    <location>
        <position position="189"/>
    </location>
</feature>
<reference evidence="1 2" key="1">
    <citation type="submission" date="2019-11" db="EMBL/GenBank/DDBJ databases">
        <authorList>
            <person name="Yang C."/>
            <person name="Li F."/>
        </authorList>
    </citation>
    <scope>NUCLEOTIDE SEQUENCE [LARGE SCALE GENOMIC DNA]</scope>
    <source>
        <strain evidence="1">KB4526</strain>
        <tissue evidence="1">Muscle</tissue>
    </source>
</reference>
<feature type="non-terminal residue" evidence="1">
    <location>
        <position position="1"/>
    </location>
</feature>
<accession>A0A6G1BGV4</accession>
<gene>
    <name evidence="1" type="ORF">FOF47_R03864</name>
</gene>
<dbReference type="AlphaFoldDB" id="A0A6G1BGV4"/>
<proteinExistence type="predicted"/>
<protein>
    <submittedName>
        <fullName evidence="1">LORF2 protein</fullName>
    </submittedName>
</protein>
<sequence>RKQNRQFFKGDIQITNSYMKRCSTSLIIRKLQIKTTMRYHLTPVMIAIVKKTKRQKITVIVFILKSSLMGTLLHCWWECKLVQPLWKTVWSFLRKITIELPYDPAIALLGIYPRDIEMLMHRSTCTPMFIAALSTIAKTWKEPKCPSTDEWIKKMWFIYTMEYYMAMRKNEIWPCVATWMDLEGVMLSE</sequence>
<evidence type="ECO:0000313" key="1">
    <source>
        <dbReference type="EMBL" id="KAF0886927.1"/>
    </source>
</evidence>
<evidence type="ECO:0000313" key="2">
    <source>
        <dbReference type="Proteomes" id="UP000475037"/>
    </source>
</evidence>